<dbReference type="AlphaFoldDB" id="A0A1C2IBC4"/>
<dbReference type="STRING" id="930.GCA_002079865_02353"/>
<reference evidence="11 12" key="1">
    <citation type="journal article" date="2016" name="Int. J. Mol. Sci.">
        <title>Comparative genomics of the extreme acidophile Acidithiobacillus thiooxidans reveals intraspecific divergence and niche adaptation.</title>
        <authorList>
            <person name="Zhang X."/>
            <person name="Feng X."/>
            <person name="Tao J."/>
            <person name="Ma L."/>
            <person name="Xiao Y."/>
            <person name="Liang Y."/>
            <person name="Liu X."/>
            <person name="Yin H."/>
        </authorList>
    </citation>
    <scope>NUCLEOTIDE SEQUENCE [LARGE SCALE GENOMIC DNA]</scope>
    <source>
        <strain evidence="11 12">A02</strain>
        <strain evidence="10">DXS-W</strain>
    </source>
</reference>
<keyword evidence="3 7" id="KW-0479">Metal-binding</keyword>
<feature type="chain" id="PRO_5009434512" description="High-potential iron-sulfur protein" evidence="8">
    <location>
        <begin position="34"/>
        <end position="93"/>
    </location>
</feature>
<evidence type="ECO:0000313" key="13">
    <source>
        <dbReference type="Proteomes" id="UP000095008"/>
    </source>
</evidence>
<dbReference type="InterPro" id="IPR036369">
    <property type="entry name" value="HIPIP_sf"/>
</dbReference>
<comment type="subunit">
    <text evidence="7">Homodimer.</text>
</comment>
<dbReference type="RefSeq" id="WP_024894017.1">
    <property type="nucleotide sequence ID" value="NZ_JAAOMO010000235.1"/>
</dbReference>
<keyword evidence="1 7" id="KW-0813">Transport</keyword>
<dbReference type="Pfam" id="PF01355">
    <property type="entry name" value="HIPIP"/>
    <property type="match status" value="1"/>
</dbReference>
<keyword evidence="2 7" id="KW-0004">4Fe-4S</keyword>
<dbReference type="OrthoDB" id="5334781at2"/>
<dbReference type="EMBL" id="LWRY01000271">
    <property type="protein sequence ID" value="OCX68334.1"/>
    <property type="molecule type" value="Genomic_DNA"/>
</dbReference>
<keyword evidence="4 7" id="KW-0249">Electron transport</keyword>
<evidence type="ECO:0000256" key="1">
    <source>
        <dbReference type="ARBA" id="ARBA00022448"/>
    </source>
</evidence>
<dbReference type="PROSITE" id="PS51318">
    <property type="entry name" value="TAT"/>
    <property type="match status" value="1"/>
</dbReference>
<dbReference type="GO" id="GO:0046872">
    <property type="term" value="F:metal ion binding"/>
    <property type="evidence" value="ECO:0007669"/>
    <property type="project" value="UniProtKB-KW"/>
</dbReference>
<comment type="caution">
    <text evidence="11">The sequence shown here is derived from an EMBL/GenBank/DDBJ whole genome shotgun (WGS) entry which is preliminary data.</text>
</comment>
<keyword evidence="8" id="KW-0732">Signal</keyword>
<evidence type="ECO:0000259" key="9">
    <source>
        <dbReference type="PROSITE" id="PS51373"/>
    </source>
</evidence>
<dbReference type="SUPFAM" id="SSF57652">
    <property type="entry name" value="HIPIP (high potential iron protein)"/>
    <property type="match status" value="1"/>
</dbReference>
<dbReference type="GeneID" id="60694856"/>
<dbReference type="InterPro" id="IPR006311">
    <property type="entry name" value="TAT_signal"/>
</dbReference>
<keyword evidence="6 7" id="KW-0411">Iron-sulfur</keyword>
<feature type="domain" description="High potential iron-sulfur proteins family profile" evidence="9">
    <location>
        <begin position="26"/>
        <end position="93"/>
    </location>
</feature>
<dbReference type="PROSITE" id="PS51373">
    <property type="entry name" value="HIPIP"/>
    <property type="match status" value="1"/>
</dbReference>
<comment type="function">
    <text evidence="7">Specific class of high-redox-potential 4Fe-4S ferredoxins. Functions in anaerobic electron transport in most purple and in some other photosynthetic bacteria and in at least one genus (Paracoccus) of halophilic, denitrifying bacteria.</text>
</comment>
<gene>
    <name evidence="10" type="ORF">A6M23_18470</name>
    <name evidence="11" type="ORF">A6P07_13375</name>
</gene>
<evidence type="ECO:0000256" key="7">
    <source>
        <dbReference type="RuleBase" id="RU000620"/>
    </source>
</evidence>
<name>A0A1C2IBC4_ACITH</name>
<organism evidence="11 12">
    <name type="scientific">Acidithiobacillus thiooxidans</name>
    <name type="common">Thiobacillus thiooxidans</name>
    <dbReference type="NCBI Taxonomy" id="930"/>
    <lineage>
        <taxon>Bacteria</taxon>
        <taxon>Pseudomonadati</taxon>
        <taxon>Pseudomonadota</taxon>
        <taxon>Acidithiobacillia</taxon>
        <taxon>Acidithiobacillales</taxon>
        <taxon>Acidithiobacillaceae</taxon>
        <taxon>Acidithiobacillus</taxon>
    </lineage>
</organism>
<comment type="similarity">
    <text evidence="7">Belongs to the high-potential iron-sulfur protein (HiPIP) family.</text>
</comment>
<proteinExistence type="inferred from homology"/>
<evidence type="ECO:0000256" key="4">
    <source>
        <dbReference type="ARBA" id="ARBA00022982"/>
    </source>
</evidence>
<accession>A0A1C2IBC4</accession>
<keyword evidence="5 7" id="KW-0408">Iron</keyword>
<evidence type="ECO:0000313" key="10">
    <source>
        <dbReference type="EMBL" id="OCX68334.1"/>
    </source>
</evidence>
<feature type="signal peptide" evidence="8">
    <location>
        <begin position="1"/>
        <end position="33"/>
    </location>
</feature>
<dbReference type="Proteomes" id="UP000094893">
    <property type="component" value="Unassembled WGS sequence"/>
</dbReference>
<protein>
    <recommendedName>
        <fullName evidence="7">High-potential iron-sulfur protein</fullName>
        <shortName evidence="7">HiPIP</shortName>
    </recommendedName>
</protein>
<dbReference type="GO" id="GO:0019646">
    <property type="term" value="P:aerobic electron transport chain"/>
    <property type="evidence" value="ECO:0007669"/>
    <property type="project" value="InterPro"/>
</dbReference>
<evidence type="ECO:0000256" key="5">
    <source>
        <dbReference type="ARBA" id="ARBA00023004"/>
    </source>
</evidence>
<evidence type="ECO:0000313" key="12">
    <source>
        <dbReference type="Proteomes" id="UP000094893"/>
    </source>
</evidence>
<keyword evidence="13" id="KW-1185">Reference proteome</keyword>
<evidence type="ECO:0000313" key="11">
    <source>
        <dbReference type="EMBL" id="OCX70804.1"/>
    </source>
</evidence>
<dbReference type="Proteomes" id="UP000095008">
    <property type="component" value="Unassembled WGS sequence"/>
</dbReference>
<evidence type="ECO:0000256" key="6">
    <source>
        <dbReference type="ARBA" id="ARBA00023014"/>
    </source>
</evidence>
<sequence>MKKLTRREWFRSSGKVVLAAAVAPAVLSNIAEAATSKASQASVQYVTHPNGKEMCSNCKFFIPGAKPNEDGACKVVSGKISPHGYCAVYMPKK</sequence>
<dbReference type="EMBL" id="LWSA01000187">
    <property type="protein sequence ID" value="OCX70804.1"/>
    <property type="molecule type" value="Genomic_DNA"/>
</dbReference>
<dbReference type="Gene3D" id="4.10.490.10">
    <property type="entry name" value="High potential iron-sulphur protein"/>
    <property type="match status" value="1"/>
</dbReference>
<dbReference type="InterPro" id="IPR000170">
    <property type="entry name" value="High_potential_FeS_prot"/>
</dbReference>
<evidence type="ECO:0000256" key="8">
    <source>
        <dbReference type="SAM" id="SignalP"/>
    </source>
</evidence>
<dbReference type="GO" id="GO:0009055">
    <property type="term" value="F:electron transfer activity"/>
    <property type="evidence" value="ECO:0007669"/>
    <property type="project" value="InterPro"/>
</dbReference>
<dbReference type="GO" id="GO:0051539">
    <property type="term" value="F:4 iron, 4 sulfur cluster binding"/>
    <property type="evidence" value="ECO:0007669"/>
    <property type="project" value="UniProtKB-KW"/>
</dbReference>
<dbReference type="eggNOG" id="ENOG5033DFH">
    <property type="taxonomic scope" value="Bacteria"/>
</dbReference>
<evidence type="ECO:0000256" key="3">
    <source>
        <dbReference type="ARBA" id="ARBA00022723"/>
    </source>
</evidence>
<evidence type="ECO:0000256" key="2">
    <source>
        <dbReference type="ARBA" id="ARBA00022485"/>
    </source>
</evidence>